<organism evidence="2 3">
    <name type="scientific">Gossypium klotzschianum</name>
    <dbReference type="NCBI Taxonomy" id="34286"/>
    <lineage>
        <taxon>Eukaryota</taxon>
        <taxon>Viridiplantae</taxon>
        <taxon>Streptophyta</taxon>
        <taxon>Embryophyta</taxon>
        <taxon>Tracheophyta</taxon>
        <taxon>Spermatophyta</taxon>
        <taxon>Magnoliopsida</taxon>
        <taxon>eudicotyledons</taxon>
        <taxon>Gunneridae</taxon>
        <taxon>Pentapetalae</taxon>
        <taxon>rosids</taxon>
        <taxon>malvids</taxon>
        <taxon>Malvales</taxon>
        <taxon>Malvaceae</taxon>
        <taxon>Malvoideae</taxon>
        <taxon>Gossypium</taxon>
    </lineage>
</organism>
<evidence type="ECO:0000256" key="1">
    <source>
        <dbReference type="SAM" id="MobiDB-lite"/>
    </source>
</evidence>
<sequence>MDDIEVGELCDSDDSGRLDSAHESDSNGQNWHEFNLDNDMSNPKLQVGMLFKSKNSIKEADKQYGKTYFLCYLLIIKDMQFTNLFMLLTSR</sequence>
<dbReference type="Proteomes" id="UP000593573">
    <property type="component" value="Unassembled WGS sequence"/>
</dbReference>
<dbReference type="OrthoDB" id="1002599at2759"/>
<feature type="region of interest" description="Disordered" evidence="1">
    <location>
        <begin position="1"/>
        <end position="37"/>
    </location>
</feature>
<evidence type="ECO:0000313" key="3">
    <source>
        <dbReference type="Proteomes" id="UP000593573"/>
    </source>
</evidence>
<evidence type="ECO:0000313" key="2">
    <source>
        <dbReference type="EMBL" id="MBA0668543.1"/>
    </source>
</evidence>
<protein>
    <submittedName>
        <fullName evidence="2">Uncharacterized protein</fullName>
    </submittedName>
</protein>
<comment type="caution">
    <text evidence="2">The sequence shown here is derived from an EMBL/GenBank/DDBJ whole genome shotgun (WGS) entry which is preliminary data.</text>
</comment>
<feature type="compositionally biased region" description="Polar residues" evidence="1">
    <location>
        <begin position="26"/>
        <end position="37"/>
    </location>
</feature>
<feature type="compositionally biased region" description="Acidic residues" evidence="1">
    <location>
        <begin position="1"/>
        <end position="13"/>
    </location>
</feature>
<keyword evidence="3" id="KW-1185">Reference proteome</keyword>
<dbReference type="AlphaFoldDB" id="A0A7J8W0X8"/>
<proteinExistence type="predicted"/>
<name>A0A7J8W0X8_9ROSI</name>
<dbReference type="EMBL" id="JABFAB010000013">
    <property type="protein sequence ID" value="MBA0668543.1"/>
    <property type="molecule type" value="Genomic_DNA"/>
</dbReference>
<reference evidence="2 3" key="1">
    <citation type="journal article" date="2019" name="Genome Biol. Evol.">
        <title>Insights into the evolution of the New World diploid cottons (Gossypium, subgenus Houzingenia) based on genome sequencing.</title>
        <authorList>
            <person name="Grover C.E."/>
            <person name="Arick M.A. 2nd"/>
            <person name="Thrash A."/>
            <person name="Conover J.L."/>
            <person name="Sanders W.S."/>
            <person name="Peterson D.G."/>
            <person name="Frelichowski J.E."/>
            <person name="Scheffler J.A."/>
            <person name="Scheffler B.E."/>
            <person name="Wendel J.F."/>
        </authorList>
    </citation>
    <scope>NUCLEOTIDE SEQUENCE [LARGE SCALE GENOMIC DNA]</scope>
    <source>
        <strain evidence="2">57</strain>
        <tissue evidence="2">Leaf</tissue>
    </source>
</reference>
<gene>
    <name evidence="2" type="ORF">Goklo_001441</name>
</gene>
<accession>A0A7J8W0X8</accession>
<feature type="compositionally biased region" description="Basic and acidic residues" evidence="1">
    <location>
        <begin position="14"/>
        <end position="25"/>
    </location>
</feature>